<comment type="caution">
    <text evidence="3">The sequence shown here is derived from an EMBL/GenBank/DDBJ whole genome shotgun (WGS) entry which is preliminary data.</text>
</comment>
<evidence type="ECO:0000313" key="4">
    <source>
        <dbReference type="Proteomes" id="UP001501074"/>
    </source>
</evidence>
<name>A0ABP6YY37_9ACTN</name>
<organism evidence="3 4">
    <name type="scientific">Kineosporia mesophila</name>
    <dbReference type="NCBI Taxonomy" id="566012"/>
    <lineage>
        <taxon>Bacteria</taxon>
        <taxon>Bacillati</taxon>
        <taxon>Actinomycetota</taxon>
        <taxon>Actinomycetes</taxon>
        <taxon>Kineosporiales</taxon>
        <taxon>Kineosporiaceae</taxon>
        <taxon>Kineosporia</taxon>
    </lineage>
</organism>
<evidence type="ECO:0000259" key="2">
    <source>
        <dbReference type="Pfam" id="PF13657"/>
    </source>
</evidence>
<dbReference type="Proteomes" id="UP001501074">
    <property type="component" value="Unassembled WGS sequence"/>
</dbReference>
<dbReference type="NCBIfam" id="TIGR03071">
    <property type="entry name" value="couple_hipA"/>
    <property type="match status" value="1"/>
</dbReference>
<dbReference type="InterPro" id="IPR017508">
    <property type="entry name" value="HipA_N1"/>
</dbReference>
<dbReference type="Pfam" id="PF13657">
    <property type="entry name" value="Couple_hipA"/>
    <property type="match status" value="1"/>
</dbReference>
<accession>A0ABP6YY37</accession>
<feature type="domain" description="HipA N-terminal subdomain 1" evidence="2">
    <location>
        <begin position="7"/>
        <end position="106"/>
    </location>
</feature>
<sequence length="216" mass="22889">MTSPAQLDVWLYGAHIATLTGETRSGLVHPTLAWTVESIRRWGPGSRVLSAKLPIGSKVVPALVRTYLDGLLPEGNARTNHAMAAGIAPDDTLGLISAYGRDTPGAAIFVERGHGDPTSAGHYEPLSLAEVAERLRSADKFSPARFDDVIESSTLPGMVPKSHCTGERLRTATPGTRARTARPPPGSSREAPLKTPMPATSSTPKSPAWRSHAISD</sequence>
<gene>
    <name evidence="3" type="ORF">GCM10022223_06310</name>
</gene>
<evidence type="ECO:0000313" key="3">
    <source>
        <dbReference type="EMBL" id="GAA3594050.1"/>
    </source>
</evidence>
<dbReference type="EMBL" id="BAAAZO010000001">
    <property type="protein sequence ID" value="GAA3594050.1"/>
    <property type="molecule type" value="Genomic_DNA"/>
</dbReference>
<proteinExistence type="predicted"/>
<keyword evidence="4" id="KW-1185">Reference proteome</keyword>
<protein>
    <recommendedName>
        <fullName evidence="2">HipA N-terminal subdomain 1 domain-containing protein</fullName>
    </recommendedName>
</protein>
<evidence type="ECO:0000256" key="1">
    <source>
        <dbReference type="SAM" id="MobiDB-lite"/>
    </source>
</evidence>
<dbReference type="RefSeq" id="WP_231484152.1">
    <property type="nucleotide sequence ID" value="NZ_BAAAZO010000001.1"/>
</dbReference>
<feature type="region of interest" description="Disordered" evidence="1">
    <location>
        <begin position="154"/>
        <end position="216"/>
    </location>
</feature>
<reference evidence="4" key="1">
    <citation type="journal article" date="2019" name="Int. J. Syst. Evol. Microbiol.">
        <title>The Global Catalogue of Microorganisms (GCM) 10K type strain sequencing project: providing services to taxonomists for standard genome sequencing and annotation.</title>
        <authorList>
            <consortium name="The Broad Institute Genomics Platform"/>
            <consortium name="The Broad Institute Genome Sequencing Center for Infectious Disease"/>
            <person name="Wu L."/>
            <person name="Ma J."/>
        </authorList>
    </citation>
    <scope>NUCLEOTIDE SEQUENCE [LARGE SCALE GENOMIC DNA]</scope>
    <source>
        <strain evidence="4">JCM 16902</strain>
    </source>
</reference>